<dbReference type="EMBL" id="JAODUO010000002">
    <property type="protein sequence ID" value="KAK2194179.1"/>
    <property type="molecule type" value="Genomic_DNA"/>
</dbReference>
<evidence type="ECO:0000313" key="3">
    <source>
        <dbReference type="Proteomes" id="UP001209878"/>
    </source>
</evidence>
<gene>
    <name evidence="2" type="ORF">NP493_2g20005</name>
</gene>
<accession>A0AAD9PGC4</accession>
<feature type="chain" id="PRO_5042279028" description="Secreted protein" evidence="1">
    <location>
        <begin position="23"/>
        <end position="69"/>
    </location>
</feature>
<keyword evidence="1" id="KW-0732">Signal</keyword>
<evidence type="ECO:0000256" key="1">
    <source>
        <dbReference type="SAM" id="SignalP"/>
    </source>
</evidence>
<reference evidence="2" key="1">
    <citation type="journal article" date="2023" name="Mol. Biol. Evol.">
        <title>Third-Generation Sequencing Reveals the Adaptive Role of the Epigenome in Three Deep-Sea Polychaetes.</title>
        <authorList>
            <person name="Perez M."/>
            <person name="Aroh O."/>
            <person name="Sun Y."/>
            <person name="Lan Y."/>
            <person name="Juniper S.K."/>
            <person name="Young C.R."/>
            <person name="Angers B."/>
            <person name="Qian P.Y."/>
        </authorList>
    </citation>
    <scope>NUCLEOTIDE SEQUENCE</scope>
    <source>
        <strain evidence="2">R07B-5</strain>
    </source>
</reference>
<sequence length="69" mass="7701">MRTKWTGVGIIWLASQTTTVQGAMAQGVSATTSVWAATAAVWCRQTPLKTTQSLCRQRERHTSSQRHRQ</sequence>
<evidence type="ECO:0008006" key="4">
    <source>
        <dbReference type="Google" id="ProtNLM"/>
    </source>
</evidence>
<feature type="signal peptide" evidence="1">
    <location>
        <begin position="1"/>
        <end position="22"/>
    </location>
</feature>
<evidence type="ECO:0000313" key="2">
    <source>
        <dbReference type="EMBL" id="KAK2194179.1"/>
    </source>
</evidence>
<protein>
    <recommendedName>
        <fullName evidence="4">Secreted protein</fullName>
    </recommendedName>
</protein>
<comment type="caution">
    <text evidence="2">The sequence shown here is derived from an EMBL/GenBank/DDBJ whole genome shotgun (WGS) entry which is preliminary data.</text>
</comment>
<organism evidence="2 3">
    <name type="scientific">Ridgeia piscesae</name>
    <name type="common">Tubeworm</name>
    <dbReference type="NCBI Taxonomy" id="27915"/>
    <lineage>
        <taxon>Eukaryota</taxon>
        <taxon>Metazoa</taxon>
        <taxon>Spiralia</taxon>
        <taxon>Lophotrochozoa</taxon>
        <taxon>Annelida</taxon>
        <taxon>Polychaeta</taxon>
        <taxon>Sedentaria</taxon>
        <taxon>Canalipalpata</taxon>
        <taxon>Sabellida</taxon>
        <taxon>Siboglinidae</taxon>
        <taxon>Ridgeia</taxon>
    </lineage>
</organism>
<dbReference type="AlphaFoldDB" id="A0AAD9PGC4"/>
<proteinExistence type="predicted"/>
<keyword evidence="3" id="KW-1185">Reference proteome</keyword>
<name>A0AAD9PGC4_RIDPI</name>
<dbReference type="Proteomes" id="UP001209878">
    <property type="component" value="Unassembled WGS sequence"/>
</dbReference>